<evidence type="ECO:0000313" key="2">
    <source>
        <dbReference type="EMBL" id="MCI3274849.1"/>
    </source>
</evidence>
<dbReference type="RefSeq" id="WP_242768604.1">
    <property type="nucleotide sequence ID" value="NZ_JALDAY010000008.1"/>
</dbReference>
<proteinExistence type="predicted"/>
<sequence length="126" mass="13705">MRDKLRIAKAVGAIVFTIGGVLGAASTAQAAGQSAQSYAGCDDGYVCLYVGASWNNNSPEHTYYTYGVHKLYDEYGTHRWFNNQTGSATTRLCVNSDGTNCTGKLLPYNYTDIDLTPYNSIRLDPS</sequence>
<name>A0ABS9YCA8_9ACTN</name>
<feature type="chain" id="PRO_5046190981" description="Peptidase inhibitor family I36" evidence="1">
    <location>
        <begin position="31"/>
        <end position="126"/>
    </location>
</feature>
<evidence type="ECO:0000256" key="1">
    <source>
        <dbReference type="SAM" id="SignalP"/>
    </source>
</evidence>
<reference evidence="2" key="1">
    <citation type="submission" date="2022-03" db="EMBL/GenBank/DDBJ databases">
        <title>Streptomyces 7R015 and 7R016 isolated from Barleria lupulina in Thailand.</title>
        <authorList>
            <person name="Kanchanasin P."/>
            <person name="Phongsopitanun W."/>
            <person name="Tanasupawat S."/>
        </authorList>
    </citation>
    <scope>NUCLEOTIDE SEQUENCE</scope>
    <source>
        <strain evidence="2">7R015</strain>
    </source>
</reference>
<accession>A0ABS9YCA8</accession>
<keyword evidence="1" id="KW-0732">Signal</keyword>
<dbReference type="EMBL" id="JALDAY010000008">
    <property type="protein sequence ID" value="MCI3274849.1"/>
    <property type="molecule type" value="Genomic_DNA"/>
</dbReference>
<keyword evidence="3" id="KW-1185">Reference proteome</keyword>
<feature type="signal peptide" evidence="1">
    <location>
        <begin position="1"/>
        <end position="30"/>
    </location>
</feature>
<protein>
    <recommendedName>
        <fullName evidence="4">Peptidase inhibitor family I36</fullName>
    </recommendedName>
</protein>
<gene>
    <name evidence="2" type="ORF">MQP27_27565</name>
</gene>
<dbReference type="Proteomes" id="UP001165269">
    <property type="component" value="Unassembled WGS sequence"/>
</dbReference>
<evidence type="ECO:0008006" key="4">
    <source>
        <dbReference type="Google" id="ProtNLM"/>
    </source>
</evidence>
<organism evidence="2 3">
    <name type="scientific">Streptomyces cylindrosporus</name>
    <dbReference type="NCBI Taxonomy" id="2927583"/>
    <lineage>
        <taxon>Bacteria</taxon>
        <taxon>Bacillati</taxon>
        <taxon>Actinomycetota</taxon>
        <taxon>Actinomycetes</taxon>
        <taxon>Kitasatosporales</taxon>
        <taxon>Streptomycetaceae</taxon>
        <taxon>Streptomyces</taxon>
    </lineage>
</organism>
<comment type="caution">
    <text evidence="2">The sequence shown here is derived from an EMBL/GenBank/DDBJ whole genome shotgun (WGS) entry which is preliminary data.</text>
</comment>
<evidence type="ECO:0000313" key="3">
    <source>
        <dbReference type="Proteomes" id="UP001165269"/>
    </source>
</evidence>